<proteinExistence type="inferred from homology"/>
<feature type="domain" description="Small ribosomal subunit protein uS4 N-terminal" evidence="9">
    <location>
        <begin position="3"/>
        <end position="93"/>
    </location>
</feature>
<comment type="subunit">
    <text evidence="6">Part of the 30S ribosomal subunit. Contacts protein S5. The interaction surface between S4 and S5 is involved in control of translational fidelity.</text>
</comment>
<dbReference type="FunFam" id="1.10.1050.10:FF:000002">
    <property type="entry name" value="30S ribosomal protein S4, chloroplastic"/>
    <property type="match status" value="1"/>
</dbReference>
<organism evidence="10">
    <name type="scientific">Leptocylindrus danicus</name>
    <dbReference type="NCBI Taxonomy" id="163516"/>
    <lineage>
        <taxon>Eukaryota</taxon>
        <taxon>Sar</taxon>
        <taxon>Stramenopiles</taxon>
        <taxon>Ochrophyta</taxon>
        <taxon>Bacillariophyta</taxon>
        <taxon>Coscinodiscophyceae</taxon>
        <taxon>Chaetocerotophycidae</taxon>
        <taxon>Leptocylindrales</taxon>
        <taxon>Leptocylindraceae</taxon>
        <taxon>Leptocylindrus</taxon>
    </lineage>
</organism>
<accession>A0A023HBE1</accession>
<dbReference type="HAMAP" id="MF_01306_B">
    <property type="entry name" value="Ribosomal_uS4_B"/>
    <property type="match status" value="1"/>
</dbReference>
<sequence length="205" mass="23633">MSRYRGAKLRITRKLGPLPGLTNKTSKKDSRPGQHGKSNKDNKKKLTEYGLRLEEKQKLKFNYGLTESQLYRYIKEARRRQGVTGLILLQLLEMRLDTICFNLGFGNTIANARQIVNHGHVTVNGEVVNIASFQCRIDDKISFKPTTVSKNLITENVKINQRVDLPTHLKFDSEKVEGQVTNHCSREDLMLELNELLVIEYYSRR</sequence>
<dbReference type="FunFam" id="3.10.290.10:FF:000001">
    <property type="entry name" value="30S ribosomal protein S4"/>
    <property type="match status" value="1"/>
</dbReference>
<comment type="function">
    <text evidence="6">One of the primary rRNA binding proteins, it binds directly to 16S rRNA where it nucleates assembly of the body of the 30S subunit.</text>
</comment>
<dbReference type="NCBIfam" id="TIGR01017">
    <property type="entry name" value="rpsD_bact"/>
    <property type="match status" value="1"/>
</dbReference>
<dbReference type="NCBIfam" id="NF003717">
    <property type="entry name" value="PRK05327.1"/>
    <property type="match status" value="1"/>
</dbReference>
<keyword evidence="4 6" id="KW-0689">Ribosomal protein</keyword>
<evidence type="ECO:0000256" key="5">
    <source>
        <dbReference type="ARBA" id="ARBA00023274"/>
    </source>
</evidence>
<dbReference type="InterPro" id="IPR002942">
    <property type="entry name" value="S4_RNA-bd"/>
</dbReference>
<dbReference type="InterPro" id="IPR022801">
    <property type="entry name" value="Ribosomal_uS4"/>
</dbReference>
<evidence type="ECO:0000256" key="7">
    <source>
        <dbReference type="SAM" id="MobiDB-lite"/>
    </source>
</evidence>
<dbReference type="PANTHER" id="PTHR11831">
    <property type="entry name" value="30S 40S RIBOSOMAL PROTEIN"/>
    <property type="match status" value="1"/>
</dbReference>
<dbReference type="GO" id="GO:0015935">
    <property type="term" value="C:small ribosomal subunit"/>
    <property type="evidence" value="ECO:0007669"/>
    <property type="project" value="InterPro"/>
</dbReference>
<evidence type="ECO:0000259" key="8">
    <source>
        <dbReference type="SMART" id="SM00363"/>
    </source>
</evidence>
<evidence type="ECO:0000256" key="1">
    <source>
        <dbReference type="ARBA" id="ARBA00007465"/>
    </source>
</evidence>
<dbReference type="Pfam" id="PF01479">
    <property type="entry name" value="S4"/>
    <property type="match status" value="1"/>
</dbReference>
<dbReference type="GO" id="GO:0009507">
    <property type="term" value="C:chloroplast"/>
    <property type="evidence" value="ECO:0007669"/>
    <property type="project" value="UniProtKB-SubCell"/>
</dbReference>
<dbReference type="CDD" id="cd00165">
    <property type="entry name" value="S4"/>
    <property type="match status" value="1"/>
</dbReference>
<dbReference type="Gene3D" id="1.10.1050.10">
    <property type="entry name" value="Ribosomal Protein S4 Delta 41, Chain A, domain 1"/>
    <property type="match status" value="1"/>
</dbReference>
<evidence type="ECO:0000256" key="4">
    <source>
        <dbReference type="ARBA" id="ARBA00022980"/>
    </source>
</evidence>
<dbReference type="GO" id="GO:0019843">
    <property type="term" value="F:rRNA binding"/>
    <property type="evidence" value="ECO:0007669"/>
    <property type="project" value="UniProtKB-UniRule"/>
</dbReference>
<dbReference type="SUPFAM" id="SSF55174">
    <property type="entry name" value="Alpha-L RNA-binding motif"/>
    <property type="match status" value="1"/>
</dbReference>
<feature type="compositionally biased region" description="Basic and acidic residues" evidence="7">
    <location>
        <begin position="26"/>
        <end position="45"/>
    </location>
</feature>
<dbReference type="GO" id="GO:0006412">
    <property type="term" value="P:translation"/>
    <property type="evidence" value="ECO:0007669"/>
    <property type="project" value="UniProtKB-UniRule"/>
</dbReference>
<dbReference type="InterPro" id="IPR001912">
    <property type="entry name" value="Ribosomal_uS4_N"/>
</dbReference>
<dbReference type="GO" id="GO:0042274">
    <property type="term" value="P:ribosomal small subunit biogenesis"/>
    <property type="evidence" value="ECO:0007669"/>
    <property type="project" value="TreeGrafter"/>
</dbReference>
<keyword evidence="5 6" id="KW-0687">Ribonucleoprotein</keyword>
<gene>
    <name evidence="6 10" type="primary">rps4</name>
</gene>
<dbReference type="SMART" id="SM01390">
    <property type="entry name" value="Ribosomal_S4"/>
    <property type="match status" value="1"/>
</dbReference>
<dbReference type="SMART" id="SM00363">
    <property type="entry name" value="S4"/>
    <property type="match status" value="1"/>
</dbReference>
<evidence type="ECO:0000256" key="2">
    <source>
        <dbReference type="ARBA" id="ARBA00022730"/>
    </source>
</evidence>
<protein>
    <recommendedName>
        <fullName evidence="6">Small ribosomal subunit protein uS4c</fullName>
    </recommendedName>
</protein>
<dbReference type="InterPro" id="IPR005709">
    <property type="entry name" value="Ribosomal_uS4_bac-type"/>
</dbReference>
<dbReference type="Pfam" id="PF00163">
    <property type="entry name" value="Ribosomal_S4"/>
    <property type="match status" value="1"/>
</dbReference>
<dbReference type="Gene3D" id="3.10.290.10">
    <property type="entry name" value="RNA-binding S4 domain"/>
    <property type="match status" value="1"/>
</dbReference>
<keyword evidence="10" id="KW-0934">Plastid</keyword>
<dbReference type="GO" id="GO:0003735">
    <property type="term" value="F:structural constituent of ribosome"/>
    <property type="evidence" value="ECO:0007669"/>
    <property type="project" value="InterPro"/>
</dbReference>
<dbReference type="RefSeq" id="YP_009029408.1">
    <property type="nucleotide sequence ID" value="NC_024084.1"/>
</dbReference>
<reference evidence="10" key="1">
    <citation type="journal article" date="2014" name="Genome Biol. Evol.">
        <title>Serial gene losses and foreign DNA underlie size and sequence variation in the plastid genomes of diatoms.</title>
        <authorList>
            <person name="Ruck E.C."/>
            <person name="Nakov T."/>
            <person name="Jansen R.K."/>
            <person name="Theriot E.C."/>
            <person name="Alverson A.J."/>
        </authorList>
    </citation>
    <scope>NUCLEOTIDE SEQUENCE</scope>
    <source>
        <strain evidence="10">Ccmp1856</strain>
    </source>
</reference>
<keyword evidence="2 6" id="KW-0699">rRNA-binding</keyword>
<dbReference type="AlphaFoldDB" id="A0A023HBE1"/>
<evidence type="ECO:0000256" key="6">
    <source>
        <dbReference type="HAMAP-Rule" id="MF_01306"/>
    </source>
</evidence>
<comment type="similarity">
    <text evidence="1 6">Belongs to the universal ribosomal protein uS4 family.</text>
</comment>
<keyword evidence="10" id="KW-0150">Chloroplast</keyword>
<comment type="subcellular location">
    <subcellularLocation>
        <location evidence="6">Plastid</location>
        <location evidence="6">Chloroplast</location>
    </subcellularLocation>
</comment>
<feature type="region of interest" description="Disordered" evidence="7">
    <location>
        <begin position="1"/>
        <end position="45"/>
    </location>
</feature>
<comment type="function">
    <text evidence="6">With S5 and S12 plays an important role in translational accuracy.</text>
</comment>
<dbReference type="EMBL" id="KC509524">
    <property type="protein sequence ID" value="AGH28939.1"/>
    <property type="molecule type" value="Genomic_DNA"/>
</dbReference>
<evidence type="ECO:0000256" key="3">
    <source>
        <dbReference type="ARBA" id="ARBA00022884"/>
    </source>
</evidence>
<evidence type="ECO:0000313" key="10">
    <source>
        <dbReference type="EMBL" id="AGH28939.1"/>
    </source>
</evidence>
<name>A0A023HBE1_9STRA</name>
<evidence type="ECO:0000259" key="9">
    <source>
        <dbReference type="SMART" id="SM01390"/>
    </source>
</evidence>
<dbReference type="GeneID" id="19740479"/>
<geneLocation type="chloroplast" evidence="10"/>
<keyword evidence="3 6" id="KW-0694">RNA-binding</keyword>
<dbReference type="InterPro" id="IPR036986">
    <property type="entry name" value="S4_RNA-bd_sf"/>
</dbReference>
<feature type="domain" description="RNA-binding S4" evidence="8">
    <location>
        <begin position="94"/>
        <end position="158"/>
    </location>
</feature>
<dbReference type="PANTHER" id="PTHR11831:SF4">
    <property type="entry name" value="SMALL RIBOSOMAL SUBUNIT PROTEIN US4M"/>
    <property type="match status" value="1"/>
</dbReference>
<dbReference type="PROSITE" id="PS50889">
    <property type="entry name" value="S4"/>
    <property type="match status" value="1"/>
</dbReference>
<feature type="compositionally biased region" description="Basic residues" evidence="7">
    <location>
        <begin position="1"/>
        <end position="13"/>
    </location>
</feature>